<dbReference type="GO" id="GO:0006979">
    <property type="term" value="P:response to oxidative stress"/>
    <property type="evidence" value="ECO:0007669"/>
    <property type="project" value="TreeGrafter"/>
</dbReference>
<dbReference type="InterPro" id="IPR050722">
    <property type="entry name" value="Pyruvate:ferred/Flavod_OxRd"/>
</dbReference>
<sequence length="172" mass="19471">MEMRYDMHLAQENAKRLIPKIAKEWKDKFGSYQGELIEEYRCEDAEFIITAMGAIGAEARVSVDELRGKGYKVGLARVRVFRPFPKEEIRRIARGKVLLVIDRNISVGSGGGVFTEVKSALYGFCDSPVYGFVAGLGGRDITHEDMEDMTKRVIDKKAKQFEWWDLKEVGGS</sequence>
<evidence type="ECO:0000259" key="1">
    <source>
        <dbReference type="Pfam" id="PF17147"/>
    </source>
</evidence>
<evidence type="ECO:0000313" key="2">
    <source>
        <dbReference type="EMBL" id="GAI08626.1"/>
    </source>
</evidence>
<dbReference type="AlphaFoldDB" id="X1LS44"/>
<dbReference type="InterPro" id="IPR033412">
    <property type="entry name" value="PFOR_II"/>
</dbReference>
<dbReference type="InterPro" id="IPR009014">
    <property type="entry name" value="Transketo_C/PFOR_II"/>
</dbReference>
<feature type="domain" description="Pyruvate:ferredoxin oxidoreductase core" evidence="1">
    <location>
        <begin position="45"/>
        <end position="146"/>
    </location>
</feature>
<accession>X1LS44</accession>
<comment type="caution">
    <text evidence="2">The sequence shown here is derived from an EMBL/GenBank/DDBJ whole genome shotgun (WGS) entry which is preliminary data.</text>
</comment>
<organism evidence="2">
    <name type="scientific">marine sediment metagenome</name>
    <dbReference type="NCBI Taxonomy" id="412755"/>
    <lineage>
        <taxon>unclassified sequences</taxon>
        <taxon>metagenomes</taxon>
        <taxon>ecological metagenomes</taxon>
    </lineage>
</organism>
<reference evidence="2" key="1">
    <citation type="journal article" date="2014" name="Front. Microbiol.">
        <title>High frequency of phylogenetically diverse reductive dehalogenase-homologous genes in deep subseafloor sedimentary metagenomes.</title>
        <authorList>
            <person name="Kawai M."/>
            <person name="Futagami T."/>
            <person name="Toyoda A."/>
            <person name="Takaki Y."/>
            <person name="Nishi S."/>
            <person name="Hori S."/>
            <person name="Arai W."/>
            <person name="Tsubouchi T."/>
            <person name="Morono Y."/>
            <person name="Uchiyama I."/>
            <person name="Ito T."/>
            <person name="Fujiyama A."/>
            <person name="Inagaki F."/>
            <person name="Takami H."/>
        </authorList>
    </citation>
    <scope>NUCLEOTIDE SEQUENCE</scope>
    <source>
        <strain evidence="2">Expedition CK06-06</strain>
    </source>
</reference>
<dbReference type="SUPFAM" id="SSF52922">
    <property type="entry name" value="TK C-terminal domain-like"/>
    <property type="match status" value="1"/>
</dbReference>
<dbReference type="PANTHER" id="PTHR32154:SF0">
    <property type="entry name" value="PYRUVATE-FLAVODOXIN OXIDOREDUCTASE-RELATED"/>
    <property type="match status" value="1"/>
</dbReference>
<name>X1LS44_9ZZZZ</name>
<proteinExistence type="predicted"/>
<protein>
    <recommendedName>
        <fullName evidence="1">Pyruvate:ferredoxin oxidoreductase core domain-containing protein</fullName>
    </recommendedName>
</protein>
<dbReference type="EMBL" id="BARV01006141">
    <property type="protein sequence ID" value="GAI08626.1"/>
    <property type="molecule type" value="Genomic_DNA"/>
</dbReference>
<dbReference type="PANTHER" id="PTHR32154">
    <property type="entry name" value="PYRUVATE-FLAVODOXIN OXIDOREDUCTASE-RELATED"/>
    <property type="match status" value="1"/>
</dbReference>
<dbReference type="Pfam" id="PF17147">
    <property type="entry name" value="PFOR_II"/>
    <property type="match status" value="1"/>
</dbReference>
<gene>
    <name evidence="2" type="ORF">S06H3_12559</name>
</gene>
<dbReference type="Gene3D" id="3.40.50.920">
    <property type="match status" value="1"/>
</dbReference>
<dbReference type="FunFam" id="3.40.50.920:FF:000010">
    <property type="entry name" value="Pyruvate ferredoxin oxidoreductase, alpha subunit"/>
    <property type="match status" value="1"/>
</dbReference>